<dbReference type="AlphaFoldDB" id="A0AAU9EYQ2"/>
<organism evidence="4 5">
    <name type="scientific">Helicovermis profundi</name>
    <dbReference type="NCBI Taxonomy" id="3065157"/>
    <lineage>
        <taxon>Bacteria</taxon>
        <taxon>Bacillati</taxon>
        <taxon>Bacillota</taxon>
        <taxon>Clostridia</taxon>
        <taxon>Helicovermis</taxon>
    </lineage>
</organism>
<dbReference type="EMBL" id="AP028654">
    <property type="protein sequence ID" value="BEP30215.1"/>
    <property type="molecule type" value="Genomic_DNA"/>
</dbReference>
<dbReference type="KEGG" id="hprf:HLPR_25460"/>
<evidence type="ECO:0000256" key="1">
    <source>
        <dbReference type="ARBA" id="ARBA00008007"/>
    </source>
</evidence>
<sequence length="242" mass="27958">MINLKIFSKILDLIFPDKVTCVNCGCEIYSSDKYSLCEECLKTLTIIKGKTCRICGRGISEISSYEKCMECRKNDFYFDGGFSLCVFSGTIKKLLMDFKYNEKNYLYSVFSDLIIDNLNLNDLDIDLITFVPVHFTRKFFRGYNQSELIANDISKKIGINSKKILIRTKITKRLKVLSKEERKNEIEGAFIINNKKNFTRKNILIIDDIYTTGTTLNECSKVLKYNGAEKIYICTLAIRCKD</sequence>
<reference evidence="4 5" key="1">
    <citation type="submission" date="2023-08" db="EMBL/GenBank/DDBJ databases">
        <title>Helicovermis profunda gen. nov., sp. nov., a novel mesophilic, fermentative bacterium within the Bacillota from a deep-sea hydrothermal vent chimney.</title>
        <authorList>
            <person name="Miyazaki U."/>
            <person name="Mizutani D."/>
            <person name="Hashimoto Y."/>
            <person name="Tame A."/>
            <person name="Sawayama S."/>
            <person name="Miyazaki J."/>
            <person name="Takai K."/>
            <person name="Nakagawa S."/>
        </authorList>
    </citation>
    <scope>NUCLEOTIDE SEQUENCE [LARGE SCALE GENOMIC DNA]</scope>
    <source>
        <strain evidence="4 5">S502</strain>
    </source>
</reference>
<dbReference type="InterPro" id="IPR044005">
    <property type="entry name" value="DZR_2"/>
</dbReference>
<protein>
    <submittedName>
        <fullName evidence="4">ComF family protein</fullName>
    </submittedName>
</protein>
<evidence type="ECO:0000313" key="5">
    <source>
        <dbReference type="Proteomes" id="UP001321786"/>
    </source>
</evidence>
<feature type="domain" description="Double zinc ribbon" evidence="3">
    <location>
        <begin position="10"/>
        <end position="71"/>
    </location>
</feature>
<dbReference type="SUPFAM" id="SSF53271">
    <property type="entry name" value="PRTase-like"/>
    <property type="match status" value="1"/>
</dbReference>
<dbReference type="RefSeq" id="WP_338535814.1">
    <property type="nucleotide sequence ID" value="NZ_AP028654.1"/>
</dbReference>
<dbReference type="Proteomes" id="UP001321786">
    <property type="component" value="Chromosome"/>
</dbReference>
<dbReference type="Pfam" id="PF00156">
    <property type="entry name" value="Pribosyltran"/>
    <property type="match status" value="1"/>
</dbReference>
<comment type="similarity">
    <text evidence="1">Belongs to the ComF/GntX family.</text>
</comment>
<dbReference type="CDD" id="cd06223">
    <property type="entry name" value="PRTases_typeI"/>
    <property type="match status" value="1"/>
</dbReference>
<evidence type="ECO:0000259" key="3">
    <source>
        <dbReference type="Pfam" id="PF18912"/>
    </source>
</evidence>
<evidence type="ECO:0000313" key="4">
    <source>
        <dbReference type="EMBL" id="BEP30215.1"/>
    </source>
</evidence>
<dbReference type="Pfam" id="PF18912">
    <property type="entry name" value="DZR_2"/>
    <property type="match status" value="1"/>
</dbReference>
<dbReference type="Gene3D" id="3.40.50.2020">
    <property type="match status" value="1"/>
</dbReference>
<dbReference type="PANTHER" id="PTHR47505">
    <property type="entry name" value="DNA UTILIZATION PROTEIN YHGH"/>
    <property type="match status" value="1"/>
</dbReference>
<dbReference type="InterPro" id="IPR051910">
    <property type="entry name" value="ComF/GntX_DNA_util-trans"/>
</dbReference>
<dbReference type="InterPro" id="IPR029057">
    <property type="entry name" value="PRTase-like"/>
</dbReference>
<accession>A0AAU9EYQ2</accession>
<proteinExistence type="inferred from homology"/>
<name>A0AAU9EYQ2_9FIRM</name>
<dbReference type="InterPro" id="IPR000836">
    <property type="entry name" value="PRTase_dom"/>
</dbReference>
<evidence type="ECO:0000259" key="2">
    <source>
        <dbReference type="Pfam" id="PF00156"/>
    </source>
</evidence>
<gene>
    <name evidence="4" type="ORF">HLPR_25460</name>
</gene>
<dbReference type="PANTHER" id="PTHR47505:SF1">
    <property type="entry name" value="DNA UTILIZATION PROTEIN YHGH"/>
    <property type="match status" value="1"/>
</dbReference>
<feature type="domain" description="Phosphoribosyltransferase" evidence="2">
    <location>
        <begin position="149"/>
        <end position="237"/>
    </location>
</feature>
<keyword evidence="5" id="KW-1185">Reference proteome</keyword>